<dbReference type="InterPro" id="IPR019458">
    <property type="entry name" value="Est1-like_N"/>
</dbReference>
<proteinExistence type="predicted"/>
<dbReference type="InterPro" id="IPR045153">
    <property type="entry name" value="Est1/Ebs1-like"/>
</dbReference>
<feature type="domain" description="DNA/RNA-binding" evidence="3">
    <location>
        <begin position="211"/>
        <end position="490"/>
    </location>
</feature>
<evidence type="ECO:0000256" key="1">
    <source>
        <dbReference type="RuleBase" id="RU369098"/>
    </source>
</evidence>
<dbReference type="Proteomes" id="UP001583172">
    <property type="component" value="Unassembled WGS sequence"/>
</dbReference>
<feature type="region of interest" description="Disordered" evidence="2">
    <location>
        <begin position="768"/>
        <end position="793"/>
    </location>
</feature>
<comment type="caution">
    <text evidence="5">The sequence shown here is derived from an EMBL/GenBank/DDBJ whole genome shotgun (WGS) entry which is preliminary data.</text>
</comment>
<evidence type="ECO:0000259" key="4">
    <source>
        <dbReference type="Pfam" id="PF10374"/>
    </source>
</evidence>
<evidence type="ECO:0000256" key="2">
    <source>
        <dbReference type="SAM" id="MobiDB-lite"/>
    </source>
</evidence>
<protein>
    <recommendedName>
        <fullName evidence="1">Nonsense-mediated mRNA decay factor</fullName>
    </recommendedName>
</protein>
<dbReference type="PANTHER" id="PTHR15696:SF36">
    <property type="entry name" value="NONSENSE-MEDIATED MRNA DECAY FACTOR"/>
    <property type="match status" value="1"/>
</dbReference>
<comment type="function">
    <text evidence="1">Plays a role in nonsense-mediated mRNA decay.</text>
</comment>
<feature type="compositionally biased region" description="Low complexity" evidence="2">
    <location>
        <begin position="582"/>
        <end position="596"/>
    </location>
</feature>
<dbReference type="Pfam" id="PF10374">
    <property type="entry name" value="EST1"/>
    <property type="match status" value="1"/>
</dbReference>
<dbReference type="EMBL" id="JAZGSY010000244">
    <property type="protein sequence ID" value="KAL1838011.1"/>
    <property type="molecule type" value="Genomic_DNA"/>
</dbReference>
<keyword evidence="6" id="KW-1185">Reference proteome</keyword>
<organism evidence="5 6">
    <name type="scientific">Humicola insolens</name>
    <name type="common">Soft-rot fungus</name>
    <dbReference type="NCBI Taxonomy" id="85995"/>
    <lineage>
        <taxon>Eukaryota</taxon>
        <taxon>Fungi</taxon>
        <taxon>Dikarya</taxon>
        <taxon>Ascomycota</taxon>
        <taxon>Pezizomycotina</taxon>
        <taxon>Sordariomycetes</taxon>
        <taxon>Sordariomycetidae</taxon>
        <taxon>Sordariales</taxon>
        <taxon>Chaetomiaceae</taxon>
        <taxon>Mycothermus</taxon>
    </lineage>
</organism>
<comment type="subcellular location">
    <subcellularLocation>
        <location evidence="1">Nucleus</location>
    </subcellularLocation>
</comment>
<feature type="region of interest" description="Disordered" evidence="2">
    <location>
        <begin position="971"/>
        <end position="1010"/>
    </location>
</feature>
<feature type="domain" description="Telomerase activating protein Est1-like N-terminal" evidence="4">
    <location>
        <begin position="84"/>
        <end position="201"/>
    </location>
</feature>
<keyword evidence="1" id="KW-0866">Nonsense-mediated mRNA decay</keyword>
<dbReference type="InterPro" id="IPR018834">
    <property type="entry name" value="DNA/RNA-bd_Est1-type"/>
</dbReference>
<keyword evidence="1" id="KW-0539">Nucleus</keyword>
<evidence type="ECO:0000313" key="5">
    <source>
        <dbReference type="EMBL" id="KAL1838011.1"/>
    </source>
</evidence>
<evidence type="ECO:0000259" key="3">
    <source>
        <dbReference type="Pfam" id="PF10373"/>
    </source>
</evidence>
<gene>
    <name evidence="5" type="ORF">VTJ49DRAFT_3134</name>
</gene>
<sequence length="1010" mass="110633">MASTTSTTAGAAPAAPMPSANDAWKVAQKLRAAIQKELDLIKTAEPGTTEMARFEKVEKLMENYRLACIQTIWTDLRTAIEKGAEDALWNTHTLVTQAYRKVLSTLQASDNVVLRRKLEKFYANYLKTSQYFYRGYLQRVCARYDMKDLKRIANGAGIEEMIVPDKDKVDAAASKLEDAVRESCHMTLIYLGDLARYRTLLRSKDRKWENALTYYSLASELMPESGFGHHQSGVIYLETESHLEVIYHLYRSLACPRPHPNASRNLDREFRELLKNRPLSTKHALLTWFVKLHAFYHQGKEFTERKELETEVDHRLALAIRTGSGYESETDLLKVVLINIAAYIAALNKLNKEGSRTCQFILIRNLRTIHVIADLLGKEIAELIKRRSAETPAGADKSSAQGETGTNFTAAFNRALPLLRIYMAWLCSYATTLMTFRPHLEPQFGTMAATLSATLSLLFELLGSEPPLGTPVSWRFPEDEMTLSIECLNGPNMSDGCQLSYDAFTRKPKPRREDVPTAKDVTEDDVNFTRALDVILCALDIADPKSAFPFTMTTVTKGSRELTRFVYLENGKLAPAQPEPAQPELVQPAPTQLAPADQPPAPVPAPAAAERVVKPPVPAPSPCESNELSEDNEFYGPNLRRGSRTGIRNGSRPVQPPAVAVQPPVATTAAAPTQAVPVAEFPIDKQLFNILNDFINPPEATFAPEPKTPIRPPSHASPYGMDSTGVAQAFGVSTSMSPAPGSEGQKAFPGLPWNYFYNPEPVGSALRNPSSGAPRPGWEGTGDAGFRPSSSGNAAVKASMLGLQTSQPHRRTGSLGLTRPLDDQIQALRNLDLGSNGPGPSQHIQQNPAGGWSTTTANVWVSPEQQQTPLASQQKNIWGPPDTPWKTTTGQVPHSPFSTFTFSANSSSLPAVNSPWGVAMNNNANPFSAAAQSPLLQSNQLGTNSPPPAVATYASSGYTATLTRQQATPVFASPWNGGRQQQQQQQQQTRAASNNFQQQQQAYGQRQPAG</sequence>
<evidence type="ECO:0000313" key="6">
    <source>
        <dbReference type="Proteomes" id="UP001583172"/>
    </source>
</evidence>
<name>A0ABR3V8E9_HUMIN</name>
<dbReference type="InterPro" id="IPR011990">
    <property type="entry name" value="TPR-like_helical_dom_sf"/>
</dbReference>
<dbReference type="Gene3D" id="1.25.40.10">
    <property type="entry name" value="Tetratricopeptide repeat domain"/>
    <property type="match status" value="1"/>
</dbReference>
<dbReference type="Pfam" id="PF10373">
    <property type="entry name" value="EST1_DNA_bind"/>
    <property type="match status" value="1"/>
</dbReference>
<feature type="compositionally biased region" description="Low complexity" evidence="2">
    <location>
        <begin position="997"/>
        <end position="1010"/>
    </location>
</feature>
<feature type="region of interest" description="Disordered" evidence="2">
    <location>
        <begin position="575"/>
        <end position="658"/>
    </location>
</feature>
<reference evidence="5 6" key="1">
    <citation type="journal article" date="2024" name="Commun. Biol.">
        <title>Comparative genomic analysis of thermophilic fungi reveals convergent evolutionary adaptations and gene losses.</title>
        <authorList>
            <person name="Steindorff A.S."/>
            <person name="Aguilar-Pontes M.V."/>
            <person name="Robinson A.J."/>
            <person name="Andreopoulos B."/>
            <person name="LaButti K."/>
            <person name="Kuo A."/>
            <person name="Mondo S."/>
            <person name="Riley R."/>
            <person name="Otillar R."/>
            <person name="Haridas S."/>
            <person name="Lipzen A."/>
            <person name="Grimwood J."/>
            <person name="Schmutz J."/>
            <person name="Clum A."/>
            <person name="Reid I.D."/>
            <person name="Moisan M.C."/>
            <person name="Butler G."/>
            <person name="Nguyen T.T.M."/>
            <person name="Dewar K."/>
            <person name="Conant G."/>
            <person name="Drula E."/>
            <person name="Henrissat B."/>
            <person name="Hansel C."/>
            <person name="Singer S."/>
            <person name="Hutchinson M.I."/>
            <person name="de Vries R.P."/>
            <person name="Natvig D.O."/>
            <person name="Powell A.J."/>
            <person name="Tsang A."/>
            <person name="Grigoriev I.V."/>
        </authorList>
    </citation>
    <scope>NUCLEOTIDE SEQUENCE [LARGE SCALE GENOMIC DNA]</scope>
    <source>
        <strain evidence="5 6">CBS 620.91</strain>
    </source>
</reference>
<dbReference type="PANTHER" id="PTHR15696">
    <property type="entry name" value="SMG-7 SUPPRESSOR WITH MORPHOLOGICAL EFFECT ON GENITALIA PROTEIN 7"/>
    <property type="match status" value="1"/>
</dbReference>
<dbReference type="SUPFAM" id="SSF48452">
    <property type="entry name" value="TPR-like"/>
    <property type="match status" value="1"/>
</dbReference>
<accession>A0ABR3V8E9</accession>